<dbReference type="AlphaFoldDB" id="A0A3P2AW10"/>
<comment type="subunit">
    <text evidence="2 8">Heterodimer of SbcC and SbcD.</text>
</comment>
<evidence type="ECO:0000256" key="8">
    <source>
        <dbReference type="RuleBase" id="RU363069"/>
    </source>
</evidence>
<dbReference type="NCBIfam" id="TIGR00619">
    <property type="entry name" value="sbcd"/>
    <property type="match status" value="1"/>
</dbReference>
<keyword evidence="7 8" id="KW-0233">DNA recombination</keyword>
<dbReference type="GO" id="GO:0004519">
    <property type="term" value="F:endonuclease activity"/>
    <property type="evidence" value="ECO:0007669"/>
    <property type="project" value="UniProtKB-KW"/>
</dbReference>
<reference evidence="11 14" key="2">
    <citation type="submission" date="2020-12" db="EMBL/GenBank/DDBJ databases">
        <title>FDA dAtabase for Regulatory Grade micrObial Sequences (FDA-ARGOS): Supporting development and validation of Infectious Disease Dx tests.</title>
        <authorList>
            <person name="Nelson B."/>
            <person name="Plummer A."/>
            <person name="Tallon L."/>
            <person name="Sadzewicz L."/>
            <person name="Zhao X."/>
            <person name="Boylan J."/>
            <person name="Ott S."/>
            <person name="Bowen H."/>
            <person name="Vavikolanu K."/>
            <person name="Mehta A."/>
            <person name="Aluvathingal J."/>
            <person name="Nadendla S."/>
            <person name="Myers T."/>
            <person name="Yan Y."/>
            <person name="Sichtig H."/>
        </authorList>
    </citation>
    <scope>NUCLEOTIDE SEQUENCE [LARGE SCALE GENOMIC DNA]</scope>
    <source>
        <strain evidence="11 14">FDAARGOS_923</strain>
    </source>
</reference>
<dbReference type="Pfam" id="PF12320">
    <property type="entry name" value="SbcD_C"/>
    <property type="match status" value="1"/>
</dbReference>
<protein>
    <recommendedName>
        <fullName evidence="3 8">Nuclease SbcCD subunit D</fullName>
    </recommendedName>
</protein>
<dbReference type="Proteomes" id="UP000595038">
    <property type="component" value="Chromosome"/>
</dbReference>
<name>A0A3P2AW10_BACLI</name>
<dbReference type="InterPro" id="IPR053601">
    <property type="entry name" value="SbcD_nuclease"/>
</dbReference>
<evidence type="ECO:0000313" key="11">
    <source>
        <dbReference type="EMBL" id="QPR72280.1"/>
    </source>
</evidence>
<proteinExistence type="inferred from homology"/>
<comment type="function">
    <text evidence="8">SbcCD cleaves DNA hairpin structures. These structures can inhibit DNA replication and are intermediates in certain DNA recombination reactions. The complex acts as a 3'-&gt;5' double strand exonuclease that can open hairpins. It also has a 5' single-strand endonuclease activity.</text>
</comment>
<sequence>MRILHTADWHLGKTLEGRSRLKEQADFLEELTRIVKDEKIDAVIMAGDAFDTVNPPALAEQLFYESLSALSDKGNRPVVVIAGNHDNPDRLSAASPLTTDHGIHLIGYPKTEPVEIEVASSGEILSVAALAYPSESRLNEVLSETFDEKLLRDQYDEKIKQTFQRMCGKARKDAVQIAASHIYVAGGSQTDSERPIEVGGAYTVAAESLPENAAYVALGHLHRPQTIKRARTLARYSGSPLAYSFSEAGYAKSVSIVEAAPGQTASWEEVHLTSGKPLVKWKAEKGMSQVYSWLEEERDKNAWIDLEIHLTDQLSIEEIHRLRKAHQGIIHIRPVFEEAASDEEKIRSRNVPIEERFIAFYERQTGGAVPDEETVKLFLELAAGSEQEEGDET</sequence>
<dbReference type="InterPro" id="IPR041796">
    <property type="entry name" value="Mre11_N"/>
</dbReference>
<gene>
    <name evidence="8 11" type="primary">sbcD</name>
    <name evidence="12" type="ORF">CHCC16736_3355</name>
    <name evidence="11" type="ORF">I6G80_21120</name>
</gene>
<evidence type="ECO:0000313" key="14">
    <source>
        <dbReference type="Proteomes" id="UP000595038"/>
    </source>
</evidence>
<dbReference type="InterPro" id="IPR004593">
    <property type="entry name" value="SbcD"/>
</dbReference>
<dbReference type="EMBL" id="NILC01000021">
    <property type="protein sequence ID" value="TWL28753.1"/>
    <property type="molecule type" value="Genomic_DNA"/>
</dbReference>
<evidence type="ECO:0000256" key="1">
    <source>
        <dbReference type="ARBA" id="ARBA00010555"/>
    </source>
</evidence>
<dbReference type="NCBIfam" id="NF041754">
    <property type="entry name" value="sbcd_Bac"/>
    <property type="match status" value="1"/>
</dbReference>
<dbReference type="PANTHER" id="PTHR30337">
    <property type="entry name" value="COMPONENT OF ATP-DEPENDENT DSDNA EXONUCLEASE"/>
    <property type="match status" value="1"/>
</dbReference>
<dbReference type="Pfam" id="PF00149">
    <property type="entry name" value="Metallophos"/>
    <property type="match status" value="1"/>
</dbReference>
<feature type="domain" description="Calcineurin-like phosphoesterase" evidence="9">
    <location>
        <begin position="1"/>
        <end position="224"/>
    </location>
</feature>
<evidence type="ECO:0000256" key="2">
    <source>
        <dbReference type="ARBA" id="ARBA00011322"/>
    </source>
</evidence>
<keyword evidence="4 8" id="KW-0540">Nuclease</keyword>
<keyword evidence="5 8" id="KW-0378">Hydrolase</keyword>
<organism evidence="12 13">
    <name type="scientific">Bacillus licheniformis</name>
    <dbReference type="NCBI Taxonomy" id="1402"/>
    <lineage>
        <taxon>Bacteria</taxon>
        <taxon>Bacillati</taxon>
        <taxon>Bacillota</taxon>
        <taxon>Bacilli</taxon>
        <taxon>Bacillales</taxon>
        <taxon>Bacillaceae</taxon>
        <taxon>Bacillus</taxon>
    </lineage>
</organism>
<evidence type="ECO:0000313" key="12">
    <source>
        <dbReference type="EMBL" id="TWL28753.1"/>
    </source>
</evidence>
<evidence type="ECO:0000256" key="7">
    <source>
        <dbReference type="ARBA" id="ARBA00023172"/>
    </source>
</evidence>
<feature type="domain" description="Nuclease SbcCD subunit D C-terminal" evidence="10">
    <location>
        <begin position="277"/>
        <end position="365"/>
    </location>
</feature>
<evidence type="ECO:0000259" key="9">
    <source>
        <dbReference type="Pfam" id="PF00149"/>
    </source>
</evidence>
<keyword evidence="8" id="KW-0235">DNA replication</keyword>
<dbReference type="GO" id="GO:0008408">
    <property type="term" value="F:3'-5' exonuclease activity"/>
    <property type="evidence" value="ECO:0007669"/>
    <property type="project" value="InterPro"/>
</dbReference>
<evidence type="ECO:0000313" key="13">
    <source>
        <dbReference type="Proteomes" id="UP000435910"/>
    </source>
</evidence>
<dbReference type="SUPFAM" id="SSF56300">
    <property type="entry name" value="Metallo-dependent phosphatases"/>
    <property type="match status" value="1"/>
</dbReference>
<dbReference type="InterPro" id="IPR004843">
    <property type="entry name" value="Calcineurin-like_PHP"/>
</dbReference>
<keyword evidence="6 8" id="KW-0269">Exonuclease</keyword>
<dbReference type="CDD" id="cd00840">
    <property type="entry name" value="MPP_Mre11_N"/>
    <property type="match status" value="1"/>
</dbReference>
<evidence type="ECO:0000256" key="6">
    <source>
        <dbReference type="ARBA" id="ARBA00022839"/>
    </source>
</evidence>
<dbReference type="PANTHER" id="PTHR30337:SF0">
    <property type="entry name" value="NUCLEASE SBCCD SUBUNIT D"/>
    <property type="match status" value="1"/>
</dbReference>
<evidence type="ECO:0000259" key="10">
    <source>
        <dbReference type="Pfam" id="PF12320"/>
    </source>
</evidence>
<dbReference type="Proteomes" id="UP000435910">
    <property type="component" value="Unassembled WGS sequence"/>
</dbReference>
<dbReference type="InterPro" id="IPR050535">
    <property type="entry name" value="DNA_Repair-Maintenance_Comp"/>
</dbReference>
<dbReference type="EMBL" id="CP065647">
    <property type="protein sequence ID" value="QPR72280.1"/>
    <property type="molecule type" value="Genomic_DNA"/>
</dbReference>
<dbReference type="RefSeq" id="WP_003180431.1">
    <property type="nucleotide sequence ID" value="NZ_BOQU01000001.1"/>
</dbReference>
<evidence type="ECO:0000256" key="4">
    <source>
        <dbReference type="ARBA" id="ARBA00022722"/>
    </source>
</evidence>
<evidence type="ECO:0000256" key="3">
    <source>
        <dbReference type="ARBA" id="ARBA00013365"/>
    </source>
</evidence>
<dbReference type="GO" id="GO:0006260">
    <property type="term" value="P:DNA replication"/>
    <property type="evidence" value="ECO:0007669"/>
    <property type="project" value="UniProtKB-KW"/>
</dbReference>
<dbReference type="GO" id="GO:0006310">
    <property type="term" value="P:DNA recombination"/>
    <property type="evidence" value="ECO:0007669"/>
    <property type="project" value="UniProtKB-KW"/>
</dbReference>
<comment type="similarity">
    <text evidence="1 8">Belongs to the SbcD family.</text>
</comment>
<dbReference type="Gene3D" id="3.60.21.10">
    <property type="match status" value="1"/>
</dbReference>
<reference evidence="12 13" key="1">
    <citation type="submission" date="2019-06" db="EMBL/GenBank/DDBJ databases">
        <title>Genome sequence analysis of &gt;100 Bacillus licheniformis strains suggests intrinsic resistance to this species.</title>
        <authorList>
            <person name="Wels M."/>
            <person name="Siezen R.J."/>
            <person name="Johansen E."/>
            <person name="Stuer-Lauridsen B."/>
            <person name="Bjerre K."/>
            <person name="Nielsen B.K.K."/>
        </authorList>
    </citation>
    <scope>NUCLEOTIDE SEQUENCE [LARGE SCALE GENOMIC DNA]</scope>
    <source>
        <strain evidence="12 13">BAC-16736</strain>
    </source>
</reference>
<keyword evidence="8" id="KW-0255">Endonuclease</keyword>
<accession>A0A3P2AW10</accession>
<dbReference type="InterPro" id="IPR026843">
    <property type="entry name" value="SbcD_C"/>
</dbReference>
<evidence type="ECO:0000256" key="5">
    <source>
        <dbReference type="ARBA" id="ARBA00022801"/>
    </source>
</evidence>
<dbReference type="InterPro" id="IPR029052">
    <property type="entry name" value="Metallo-depent_PP-like"/>
</dbReference>